<sequence>MKDPTLIDNRLAAKFTPIETQSVNGLFDKEQKRTKNENQMMDKNHDCDQSHTARLTFYFKSLTNRSKSVPLT</sequence>
<dbReference type="AlphaFoldDB" id="A0A0A5FPP2"/>
<dbReference type="PATRIC" id="fig|29486.45.peg.1948"/>
<accession>A0A0A5FPP2</accession>
<protein>
    <submittedName>
        <fullName evidence="1">Uncharacterized protein</fullName>
    </submittedName>
</protein>
<dbReference type="GeneID" id="66881004"/>
<dbReference type="EMBL" id="LN681231">
    <property type="protein sequence ID" value="CEK29123.1"/>
    <property type="molecule type" value="Genomic_DNA"/>
</dbReference>
<dbReference type="RefSeq" id="WP_038243168.1">
    <property type="nucleotide sequence ID" value="NZ_CABIHR010000016.1"/>
</dbReference>
<organism evidence="1">
    <name type="scientific">Yersinia ruckeri</name>
    <dbReference type="NCBI Taxonomy" id="29486"/>
    <lineage>
        <taxon>Bacteria</taxon>
        <taxon>Pseudomonadati</taxon>
        <taxon>Pseudomonadota</taxon>
        <taxon>Gammaproteobacteria</taxon>
        <taxon>Enterobacterales</taxon>
        <taxon>Yersiniaceae</taxon>
        <taxon>Yersinia</taxon>
    </lineage>
</organism>
<proteinExistence type="predicted"/>
<dbReference type="KEGG" id="yrb:UGYR_09195"/>
<evidence type="ECO:0000313" key="1">
    <source>
        <dbReference type="EMBL" id="CEK29123.1"/>
    </source>
</evidence>
<reference evidence="1" key="1">
    <citation type="journal article" date="2015" name="Genome Announc.">
        <title>Complete Genome Sequence of Yersinia ruckeri Strain CSF007-82, Etiologic Agent of Red Mouth Disease in Salmonid Fish.</title>
        <authorList>
            <person name="Nelson M.C."/>
            <person name="LaPatra S.E."/>
            <person name="Welch T.J."/>
            <person name="Graf J."/>
        </authorList>
    </citation>
    <scope>NUCLEOTIDE SEQUENCE</scope>
    <source>
        <strain evidence="1">CSF007-82</strain>
    </source>
</reference>
<name>A0A0A5FPP2_YERRU</name>
<gene>
    <name evidence="1" type="ORF">CSF007_17075</name>
</gene>